<protein>
    <submittedName>
        <fullName evidence="2">Lipase 1</fullName>
    </submittedName>
</protein>
<reference evidence="2" key="1">
    <citation type="journal article" date="2014" name="PLoS ONE">
        <title>Transcriptome-Based Identification of ABC Transporters in the Western Tarnished Plant Bug Lygus hesperus.</title>
        <authorList>
            <person name="Hull J.J."/>
            <person name="Chaney K."/>
            <person name="Geib S.M."/>
            <person name="Fabrick J.A."/>
            <person name="Brent C.S."/>
            <person name="Walsh D."/>
            <person name="Lavine L.C."/>
        </authorList>
    </citation>
    <scope>NUCLEOTIDE SEQUENCE</scope>
</reference>
<feature type="compositionally biased region" description="Polar residues" evidence="1">
    <location>
        <begin position="143"/>
        <end position="152"/>
    </location>
</feature>
<feature type="non-terminal residue" evidence="2">
    <location>
        <position position="1"/>
    </location>
</feature>
<evidence type="ECO:0000256" key="1">
    <source>
        <dbReference type="SAM" id="MobiDB-lite"/>
    </source>
</evidence>
<dbReference type="EMBL" id="GBHO01005488">
    <property type="protein sequence ID" value="JAG38116.1"/>
    <property type="molecule type" value="Transcribed_RNA"/>
</dbReference>
<feature type="compositionally biased region" description="Polar residues" evidence="1">
    <location>
        <begin position="27"/>
        <end position="39"/>
    </location>
</feature>
<name>A0A0A9Z2N8_LYGHE</name>
<evidence type="ECO:0000313" key="2">
    <source>
        <dbReference type="EMBL" id="JAG38116.1"/>
    </source>
</evidence>
<sequence length="205" mass="22829">DNGDPIKFPPTHFRPAPARPGFESESNENNPRSFPGSSKDNSDFIKLLTRPFPPTPARPGFDSKNEEDHGGPIKFRPTPGRPGFESEYNNTDPWSFLVPSEDNSDTDSEIIVSYIEPSNIHFPSRIGKDVLNSSFPNSLPSNTAGPASQTYNFPVLSEENGYHTKFQPRPFRPTPARPGFQFNNDHTNPWNSPMPSANNGDPIKF</sequence>
<feature type="non-terminal residue" evidence="2">
    <location>
        <position position="205"/>
    </location>
</feature>
<feature type="compositionally biased region" description="Polar residues" evidence="1">
    <location>
        <begin position="181"/>
        <end position="199"/>
    </location>
</feature>
<organism evidence="2">
    <name type="scientific">Lygus hesperus</name>
    <name type="common">Western plant bug</name>
    <dbReference type="NCBI Taxonomy" id="30085"/>
    <lineage>
        <taxon>Eukaryota</taxon>
        <taxon>Metazoa</taxon>
        <taxon>Ecdysozoa</taxon>
        <taxon>Arthropoda</taxon>
        <taxon>Hexapoda</taxon>
        <taxon>Insecta</taxon>
        <taxon>Pterygota</taxon>
        <taxon>Neoptera</taxon>
        <taxon>Paraneoptera</taxon>
        <taxon>Hemiptera</taxon>
        <taxon>Heteroptera</taxon>
        <taxon>Panheteroptera</taxon>
        <taxon>Cimicomorpha</taxon>
        <taxon>Miridae</taxon>
        <taxon>Mirini</taxon>
        <taxon>Lygus</taxon>
    </lineage>
</organism>
<dbReference type="AlphaFoldDB" id="A0A0A9Z2N8"/>
<feature type="compositionally biased region" description="Basic and acidic residues" evidence="1">
    <location>
        <begin position="61"/>
        <end position="71"/>
    </location>
</feature>
<feature type="compositionally biased region" description="Low complexity" evidence="1">
    <location>
        <begin position="131"/>
        <end position="142"/>
    </location>
</feature>
<feature type="region of interest" description="Disordered" evidence="1">
    <location>
        <begin position="131"/>
        <end position="205"/>
    </location>
</feature>
<gene>
    <name evidence="2" type="primary">LIP1_1</name>
    <name evidence="2" type="ORF">CM83_18996</name>
</gene>
<reference evidence="2" key="2">
    <citation type="submission" date="2014-07" db="EMBL/GenBank/DDBJ databases">
        <authorList>
            <person name="Hull J."/>
        </authorList>
    </citation>
    <scope>NUCLEOTIDE SEQUENCE</scope>
</reference>
<accession>A0A0A9Z2N8</accession>
<proteinExistence type="predicted"/>
<feature type="region of interest" description="Disordered" evidence="1">
    <location>
        <begin position="1"/>
        <end position="102"/>
    </location>
</feature>